<dbReference type="HOGENOM" id="CLU_937060_0_0_1"/>
<dbReference type="Pfam" id="PF20151">
    <property type="entry name" value="DUF6533"/>
    <property type="match status" value="1"/>
</dbReference>
<organism evidence="3 4">
    <name type="scientific">Collybiopsis luxurians FD-317 M1</name>
    <dbReference type="NCBI Taxonomy" id="944289"/>
    <lineage>
        <taxon>Eukaryota</taxon>
        <taxon>Fungi</taxon>
        <taxon>Dikarya</taxon>
        <taxon>Basidiomycota</taxon>
        <taxon>Agaricomycotina</taxon>
        <taxon>Agaricomycetes</taxon>
        <taxon>Agaricomycetidae</taxon>
        <taxon>Agaricales</taxon>
        <taxon>Marasmiineae</taxon>
        <taxon>Omphalotaceae</taxon>
        <taxon>Collybiopsis</taxon>
        <taxon>Collybiopsis luxurians</taxon>
    </lineage>
</organism>
<evidence type="ECO:0000313" key="4">
    <source>
        <dbReference type="Proteomes" id="UP000053593"/>
    </source>
</evidence>
<dbReference type="EMBL" id="KN834787">
    <property type="protein sequence ID" value="KIK58064.1"/>
    <property type="molecule type" value="Genomic_DNA"/>
</dbReference>
<keyword evidence="1" id="KW-1133">Transmembrane helix</keyword>
<keyword evidence="4" id="KW-1185">Reference proteome</keyword>
<name>A0A0D0C6E1_9AGAR</name>
<feature type="transmembrane region" description="Helical" evidence="1">
    <location>
        <begin position="132"/>
        <end position="150"/>
    </location>
</feature>
<feature type="transmembrane region" description="Helical" evidence="1">
    <location>
        <begin position="162"/>
        <end position="187"/>
    </location>
</feature>
<feature type="transmembrane region" description="Helical" evidence="1">
    <location>
        <begin position="94"/>
        <end position="112"/>
    </location>
</feature>
<dbReference type="AlphaFoldDB" id="A0A0D0C6E1"/>
<protein>
    <recommendedName>
        <fullName evidence="2">DUF6533 domain-containing protein</fullName>
    </recommendedName>
</protein>
<keyword evidence="1" id="KW-0812">Transmembrane</keyword>
<feature type="transmembrane region" description="Helical" evidence="1">
    <location>
        <begin position="207"/>
        <end position="227"/>
    </location>
</feature>
<accession>A0A0D0C6E1</accession>
<keyword evidence="1" id="KW-0472">Membrane</keyword>
<gene>
    <name evidence="3" type="ORF">GYMLUDRAFT_705371</name>
</gene>
<evidence type="ECO:0000313" key="3">
    <source>
        <dbReference type="EMBL" id="KIK58064.1"/>
    </source>
</evidence>
<feature type="transmembrane region" description="Helical" evidence="1">
    <location>
        <begin position="266"/>
        <end position="289"/>
    </location>
</feature>
<reference evidence="3 4" key="1">
    <citation type="submission" date="2014-04" db="EMBL/GenBank/DDBJ databases">
        <title>Evolutionary Origins and Diversification of the Mycorrhizal Mutualists.</title>
        <authorList>
            <consortium name="DOE Joint Genome Institute"/>
            <consortium name="Mycorrhizal Genomics Consortium"/>
            <person name="Kohler A."/>
            <person name="Kuo A."/>
            <person name="Nagy L.G."/>
            <person name="Floudas D."/>
            <person name="Copeland A."/>
            <person name="Barry K.W."/>
            <person name="Cichocki N."/>
            <person name="Veneault-Fourrey C."/>
            <person name="LaButti K."/>
            <person name="Lindquist E.A."/>
            <person name="Lipzen A."/>
            <person name="Lundell T."/>
            <person name="Morin E."/>
            <person name="Murat C."/>
            <person name="Riley R."/>
            <person name="Ohm R."/>
            <person name="Sun H."/>
            <person name="Tunlid A."/>
            <person name="Henrissat B."/>
            <person name="Grigoriev I.V."/>
            <person name="Hibbett D.S."/>
            <person name="Martin F."/>
        </authorList>
    </citation>
    <scope>NUCLEOTIDE SEQUENCE [LARGE SCALE GENOMIC DNA]</scope>
    <source>
        <strain evidence="3 4">FD-317 M1</strain>
    </source>
</reference>
<feature type="domain" description="DUF6533" evidence="2">
    <location>
        <begin position="56"/>
        <end position="103"/>
    </location>
</feature>
<evidence type="ECO:0000259" key="2">
    <source>
        <dbReference type="Pfam" id="PF20151"/>
    </source>
</evidence>
<evidence type="ECO:0000256" key="1">
    <source>
        <dbReference type="SAM" id="Phobius"/>
    </source>
</evidence>
<sequence length="297" mass="33461">MFQCFGMQNCISCGMSASLLPPFLSPHSFTVSYPMADAFPDEGAVGLLYNETAISYSLVSSFVLFIYDSILTFPTELKFVSTANIIELRLRTGLYIAQRFFPFINLISLLYFDGVISSRSLHQGVCVALYNVSGLAYIIGIGITEILLTLRTRTLWTRNRRLTIGMNVFFLICWIPNFFVFIGTHISTDSSLESPASCPIPNVQPPLILSWFFLVIYQSGILSLTLMPNLFFRSREWSALAASMNQDGRYSTFPSSRWMLRFYAQVFAGTIYHVWVFAISLSNMFIILACAGNSHCQ</sequence>
<proteinExistence type="predicted"/>
<dbReference type="Proteomes" id="UP000053593">
    <property type="component" value="Unassembled WGS sequence"/>
</dbReference>
<dbReference type="InterPro" id="IPR045340">
    <property type="entry name" value="DUF6533"/>
</dbReference>